<dbReference type="AlphaFoldDB" id="W2PKX8"/>
<dbReference type="RefSeq" id="XP_008912988.1">
    <property type="nucleotide sequence ID" value="XM_008914740.1"/>
</dbReference>
<reference evidence="2" key="1">
    <citation type="submission" date="2011-12" db="EMBL/GenBank/DDBJ databases">
        <authorList>
            <consortium name="The Broad Institute Genome Sequencing Platform"/>
            <person name="Russ C."/>
            <person name="Tyler B."/>
            <person name="Panabieres F."/>
            <person name="Shan W."/>
            <person name="Tripathy S."/>
            <person name="Grunwald N."/>
            <person name="Machado M."/>
            <person name="Young S.K."/>
            <person name="Zeng Q."/>
            <person name="Gargeya S."/>
            <person name="Fitzgerald M."/>
            <person name="Haas B."/>
            <person name="Abouelleil A."/>
            <person name="Alvarado L."/>
            <person name="Arachchi H.M."/>
            <person name="Berlin A."/>
            <person name="Chapman S.B."/>
            <person name="Gearin G."/>
            <person name="Goldberg J."/>
            <person name="Griggs A."/>
            <person name="Gujja S."/>
            <person name="Hansen M."/>
            <person name="Heiman D."/>
            <person name="Howarth C."/>
            <person name="Larimer J."/>
            <person name="Lui A."/>
            <person name="MacDonald P.J.P."/>
            <person name="McCowen C."/>
            <person name="Montmayeur A."/>
            <person name="Murphy C."/>
            <person name="Neiman D."/>
            <person name="Pearson M."/>
            <person name="Priest M."/>
            <person name="Roberts A."/>
            <person name="Saif S."/>
            <person name="Shea T."/>
            <person name="Sisk P."/>
            <person name="Stolte C."/>
            <person name="Sykes S."/>
            <person name="Wortman J."/>
            <person name="Nusbaum C."/>
            <person name="Birren B."/>
        </authorList>
    </citation>
    <scope>NUCLEOTIDE SEQUENCE [LARGE SCALE GENOMIC DNA]</scope>
    <source>
        <strain evidence="2">INRA-310</strain>
    </source>
</reference>
<accession>W2PKX8</accession>
<reference evidence="1 2" key="2">
    <citation type="submission" date="2013-11" db="EMBL/GenBank/DDBJ databases">
        <title>The Genome Sequence of Phytophthora parasitica INRA-310.</title>
        <authorList>
            <consortium name="The Broad Institute Genomics Platform"/>
            <person name="Russ C."/>
            <person name="Tyler B."/>
            <person name="Panabieres F."/>
            <person name="Shan W."/>
            <person name="Tripathy S."/>
            <person name="Grunwald N."/>
            <person name="Machado M."/>
            <person name="Johnson C.S."/>
            <person name="Arredondo F."/>
            <person name="Hong C."/>
            <person name="Coffey M."/>
            <person name="Young S.K."/>
            <person name="Zeng Q."/>
            <person name="Gargeya S."/>
            <person name="Fitzgerald M."/>
            <person name="Abouelleil A."/>
            <person name="Alvarado L."/>
            <person name="Chapman S.B."/>
            <person name="Gainer-Dewar J."/>
            <person name="Goldberg J."/>
            <person name="Griggs A."/>
            <person name="Gujja S."/>
            <person name="Hansen M."/>
            <person name="Howarth C."/>
            <person name="Imamovic A."/>
            <person name="Ireland A."/>
            <person name="Larimer J."/>
            <person name="McCowan C."/>
            <person name="Murphy C."/>
            <person name="Pearson M."/>
            <person name="Poon T.W."/>
            <person name="Priest M."/>
            <person name="Roberts A."/>
            <person name="Saif S."/>
            <person name="Shea T."/>
            <person name="Sykes S."/>
            <person name="Wortman J."/>
            <person name="Nusbaum C."/>
            <person name="Birren B."/>
        </authorList>
    </citation>
    <scope>NUCLEOTIDE SEQUENCE [LARGE SCALE GENOMIC DNA]</scope>
    <source>
        <strain evidence="1 2">INRA-310</strain>
    </source>
</reference>
<evidence type="ECO:0000313" key="2">
    <source>
        <dbReference type="Proteomes" id="UP000018817"/>
    </source>
</evidence>
<dbReference type="GeneID" id="20186130"/>
<name>W2PKX8_PHYN3</name>
<dbReference type="Proteomes" id="UP000018817">
    <property type="component" value="Unassembled WGS sequence"/>
</dbReference>
<sequence length="102" mass="11353">MAFGAGHTFSTDISFSQDTLLEITPDDVCHWMNFRAFGDANPAEDAKPVNARASTLEYAKKAISSFMPRRTVPWGPIRNEGNPTRSETVNAVIKKVKRCEVH</sequence>
<protein>
    <submittedName>
        <fullName evidence="1">Uncharacterized protein</fullName>
    </submittedName>
</protein>
<gene>
    <name evidence="1" type="ORF">PPTG_17105</name>
</gene>
<evidence type="ECO:0000313" key="1">
    <source>
        <dbReference type="EMBL" id="ETN01673.1"/>
    </source>
</evidence>
<organism evidence="1 2">
    <name type="scientific">Phytophthora nicotianae (strain INRA-310)</name>
    <name type="common">Phytophthora parasitica</name>
    <dbReference type="NCBI Taxonomy" id="761204"/>
    <lineage>
        <taxon>Eukaryota</taxon>
        <taxon>Sar</taxon>
        <taxon>Stramenopiles</taxon>
        <taxon>Oomycota</taxon>
        <taxon>Peronosporomycetes</taxon>
        <taxon>Peronosporales</taxon>
        <taxon>Peronosporaceae</taxon>
        <taxon>Phytophthora</taxon>
    </lineage>
</organism>
<dbReference type="VEuPathDB" id="FungiDB:PPTG_17105"/>
<dbReference type="EMBL" id="KI669623">
    <property type="protein sequence ID" value="ETN01673.1"/>
    <property type="molecule type" value="Genomic_DNA"/>
</dbReference>
<dbReference type="OrthoDB" id="97297at2759"/>
<proteinExistence type="predicted"/>